<evidence type="ECO:0000256" key="5">
    <source>
        <dbReference type="NCBIfam" id="TIGR00020"/>
    </source>
</evidence>
<dbReference type="InterPro" id="IPR004374">
    <property type="entry name" value="PrfB"/>
</dbReference>
<dbReference type="EMBL" id="MHIA01000017">
    <property type="protein sequence ID" value="OGY42137.1"/>
    <property type="molecule type" value="Genomic_DNA"/>
</dbReference>
<comment type="similarity">
    <text evidence="1 4">Belongs to the prokaryotic/mitochondrial release factor family.</text>
</comment>
<evidence type="ECO:0000256" key="3">
    <source>
        <dbReference type="ARBA" id="ARBA00022917"/>
    </source>
</evidence>
<evidence type="ECO:0000256" key="2">
    <source>
        <dbReference type="ARBA" id="ARBA00022481"/>
    </source>
</evidence>
<evidence type="ECO:0000313" key="8">
    <source>
        <dbReference type="EMBL" id="OGY42137.1"/>
    </source>
</evidence>
<dbReference type="SMART" id="SM00937">
    <property type="entry name" value="PCRF"/>
    <property type="match status" value="1"/>
</dbReference>
<dbReference type="InterPro" id="IPR045853">
    <property type="entry name" value="Pep_chain_release_fac_I_sf"/>
</dbReference>
<proteinExistence type="inferred from homology"/>
<dbReference type="PANTHER" id="PTHR43116:SF3">
    <property type="entry name" value="CLASS I PEPTIDE CHAIN RELEASE FACTOR"/>
    <property type="match status" value="1"/>
</dbReference>
<keyword evidence="4" id="KW-0963">Cytoplasm</keyword>
<evidence type="ECO:0000256" key="4">
    <source>
        <dbReference type="HAMAP-Rule" id="MF_00094"/>
    </source>
</evidence>
<sequence>MKESEIISKIKILRDKIIESWGFLEIDKKIEQTKNLEAQMSQKDFWQDQNQAKQTSQKASDLKSEIETWQKIKNEIEELLELGQMDAKDQEVNLREDIEKKYSELEKKFKDLEFFLLFSGLHDKNNAILAIHAGTGGVDAMDWAEMLLRMYLRYCDQKGFKTEIIDKVAGSEAGIKSVVIEVRGSFAYGNLKSENGVHRLVRISPFDAEAMRHTSFALAEVIPEIEEDIKVEIKSEDLKIDTFRASGHGGQNVQKTESAVRIVHLPTKITVVCQSERSQAQNKERAMKILKSKLLRLEETKLEAEKKQLRGEFTEAVWGNQIRSYVLQPYHLVKDHRTEYEESDVDGVLDGKLEGFVESYLKLKF</sequence>
<feature type="coiled-coil region" evidence="6">
    <location>
        <begin position="52"/>
        <end position="108"/>
    </location>
</feature>
<evidence type="ECO:0000259" key="7">
    <source>
        <dbReference type="SMART" id="SM00937"/>
    </source>
</evidence>
<keyword evidence="2 4" id="KW-0488">Methylation</keyword>
<evidence type="ECO:0000313" key="9">
    <source>
        <dbReference type="Proteomes" id="UP000176260"/>
    </source>
</evidence>
<dbReference type="FunFam" id="3.30.160.20:FF:000004">
    <property type="entry name" value="Peptide chain release factor 1"/>
    <property type="match status" value="1"/>
</dbReference>
<dbReference type="HAMAP" id="MF_00094">
    <property type="entry name" value="Rel_fac_2"/>
    <property type="match status" value="1"/>
</dbReference>
<feature type="modified residue" description="N5-methylglutamine" evidence="4">
    <location>
        <position position="251"/>
    </location>
</feature>
<dbReference type="InterPro" id="IPR005139">
    <property type="entry name" value="PCRF"/>
</dbReference>
<evidence type="ECO:0000256" key="1">
    <source>
        <dbReference type="ARBA" id="ARBA00010835"/>
    </source>
</evidence>
<dbReference type="Gene3D" id="3.30.160.20">
    <property type="match status" value="1"/>
</dbReference>
<organism evidence="8 9">
    <name type="scientific">Candidatus Buchananbacteria bacterium RBG_13_39_9</name>
    <dbReference type="NCBI Taxonomy" id="1797531"/>
    <lineage>
        <taxon>Bacteria</taxon>
        <taxon>Candidatus Buchananiibacteriota</taxon>
    </lineage>
</organism>
<evidence type="ECO:0000256" key="6">
    <source>
        <dbReference type="SAM" id="Coils"/>
    </source>
</evidence>
<keyword evidence="3 4" id="KW-0648">Protein biosynthesis</keyword>
<dbReference type="Gene3D" id="1.20.58.410">
    <property type="entry name" value="Release factor"/>
    <property type="match status" value="1"/>
</dbReference>
<name>A0A1G1XS44_9BACT</name>
<feature type="coiled-coil region" evidence="6">
    <location>
        <begin position="273"/>
        <end position="312"/>
    </location>
</feature>
<dbReference type="Pfam" id="PF00472">
    <property type="entry name" value="RF-1"/>
    <property type="match status" value="1"/>
</dbReference>
<dbReference type="Pfam" id="PF03462">
    <property type="entry name" value="PCRF"/>
    <property type="match status" value="1"/>
</dbReference>
<dbReference type="PANTHER" id="PTHR43116">
    <property type="entry name" value="PEPTIDE CHAIN RELEASE FACTOR 2"/>
    <property type="match status" value="1"/>
</dbReference>
<comment type="subcellular location">
    <subcellularLocation>
        <location evidence="4">Cytoplasm</location>
    </subcellularLocation>
</comment>
<dbReference type="Gene3D" id="3.30.70.1660">
    <property type="match status" value="1"/>
</dbReference>
<dbReference type="AlphaFoldDB" id="A0A1G1XS44"/>
<protein>
    <recommendedName>
        <fullName evidence="4 5">Peptide chain release factor 2</fullName>
        <shortName evidence="4">RF-2</shortName>
    </recommendedName>
</protein>
<gene>
    <name evidence="4" type="primary">prfB</name>
    <name evidence="8" type="ORF">A2Y67_02015</name>
</gene>
<comment type="PTM">
    <text evidence="4">Methylated by PrmC. Methylation increases the termination efficiency of RF2.</text>
</comment>
<dbReference type="Proteomes" id="UP000176260">
    <property type="component" value="Unassembled WGS sequence"/>
</dbReference>
<keyword evidence="6" id="KW-0175">Coiled coil</keyword>
<reference evidence="8 9" key="1">
    <citation type="journal article" date="2016" name="Nat. Commun.">
        <title>Thousands of microbial genomes shed light on interconnected biogeochemical processes in an aquifer system.</title>
        <authorList>
            <person name="Anantharaman K."/>
            <person name="Brown C.T."/>
            <person name="Hug L.A."/>
            <person name="Sharon I."/>
            <person name="Castelle C.J."/>
            <person name="Probst A.J."/>
            <person name="Thomas B.C."/>
            <person name="Singh A."/>
            <person name="Wilkins M.J."/>
            <person name="Karaoz U."/>
            <person name="Brodie E.L."/>
            <person name="Williams K.H."/>
            <person name="Hubbard S.S."/>
            <person name="Banfield J.F."/>
        </authorList>
    </citation>
    <scope>NUCLEOTIDE SEQUENCE [LARGE SCALE GENOMIC DNA]</scope>
</reference>
<comment type="function">
    <text evidence="4">Peptide chain release factor 2 directs the termination of translation in response to the peptide chain termination codons UGA and UAA.</text>
</comment>
<feature type="domain" description="Peptide chain release factor" evidence="7">
    <location>
        <begin position="81"/>
        <end position="194"/>
    </location>
</feature>
<dbReference type="InterPro" id="IPR000352">
    <property type="entry name" value="Pep_chain_release_fac_I"/>
</dbReference>
<dbReference type="GO" id="GO:0005737">
    <property type="term" value="C:cytoplasm"/>
    <property type="evidence" value="ECO:0007669"/>
    <property type="project" value="UniProtKB-SubCell"/>
</dbReference>
<comment type="caution">
    <text evidence="8">The sequence shown here is derived from an EMBL/GenBank/DDBJ whole genome shotgun (WGS) entry which is preliminary data.</text>
</comment>
<dbReference type="NCBIfam" id="TIGR00020">
    <property type="entry name" value="prfB"/>
    <property type="match status" value="1"/>
</dbReference>
<accession>A0A1G1XS44</accession>
<dbReference type="GO" id="GO:0016149">
    <property type="term" value="F:translation release factor activity, codon specific"/>
    <property type="evidence" value="ECO:0007669"/>
    <property type="project" value="UniProtKB-UniRule"/>
</dbReference>
<dbReference type="SUPFAM" id="SSF75620">
    <property type="entry name" value="Release factor"/>
    <property type="match status" value="1"/>
</dbReference>